<dbReference type="EMBL" id="SMKV01000001">
    <property type="protein sequence ID" value="TDC96832.1"/>
    <property type="molecule type" value="Genomic_DNA"/>
</dbReference>
<reference evidence="1 2" key="1">
    <citation type="submission" date="2019-03" db="EMBL/GenBank/DDBJ databases">
        <title>Draft genome sequences of novel Actinobacteria.</title>
        <authorList>
            <person name="Sahin N."/>
            <person name="Ay H."/>
            <person name="Saygin H."/>
        </authorList>
    </citation>
    <scope>NUCLEOTIDE SEQUENCE [LARGE SCALE GENOMIC DNA]</scope>
    <source>
        <strain evidence="1 2">16K404</strain>
    </source>
</reference>
<proteinExistence type="predicted"/>
<sequence length="67" mass="7213">MGVRFAVRRTMVTLADTPGNPLARGISYLLNSLGPDLVVIGGRGTGKLLLMPLREELPRRLDEAVAP</sequence>
<evidence type="ECO:0000313" key="1">
    <source>
        <dbReference type="EMBL" id="TDC96832.1"/>
    </source>
</evidence>
<name>A0A4R4V3K6_9PSEU</name>
<dbReference type="Gene3D" id="3.30.420.40">
    <property type="match status" value="1"/>
</dbReference>
<dbReference type="Proteomes" id="UP000294744">
    <property type="component" value="Unassembled WGS sequence"/>
</dbReference>
<organism evidence="1 2">
    <name type="scientific">Saccharopolyspora aridisoli</name>
    <dbReference type="NCBI Taxonomy" id="2530385"/>
    <lineage>
        <taxon>Bacteria</taxon>
        <taxon>Bacillati</taxon>
        <taxon>Actinomycetota</taxon>
        <taxon>Actinomycetes</taxon>
        <taxon>Pseudonocardiales</taxon>
        <taxon>Pseudonocardiaceae</taxon>
        <taxon>Saccharopolyspora</taxon>
    </lineage>
</organism>
<keyword evidence="2" id="KW-1185">Reference proteome</keyword>
<protein>
    <submittedName>
        <fullName evidence="1">ROK family protein</fullName>
    </submittedName>
</protein>
<comment type="caution">
    <text evidence="1">The sequence shown here is derived from an EMBL/GenBank/DDBJ whole genome shotgun (WGS) entry which is preliminary data.</text>
</comment>
<dbReference type="AlphaFoldDB" id="A0A4R4V3K6"/>
<evidence type="ECO:0000313" key="2">
    <source>
        <dbReference type="Proteomes" id="UP000294744"/>
    </source>
</evidence>
<gene>
    <name evidence="1" type="ORF">E1161_01015</name>
</gene>
<accession>A0A4R4V3K6</accession>